<keyword evidence="9" id="KW-1185">Reference proteome</keyword>
<dbReference type="Pfam" id="PF04893">
    <property type="entry name" value="Yip1"/>
    <property type="match status" value="1"/>
</dbReference>
<evidence type="ECO:0000259" key="7">
    <source>
        <dbReference type="Pfam" id="PF04893"/>
    </source>
</evidence>
<accession>A0A0C3QQI6</accession>
<protein>
    <recommendedName>
        <fullName evidence="6">Protein YIP</fullName>
    </recommendedName>
</protein>
<dbReference type="AlphaFoldDB" id="A0A0C3QQI6"/>
<dbReference type="PANTHER" id="PTHR21236:SF2">
    <property type="entry name" value="PROTEIN YIPF"/>
    <property type="match status" value="1"/>
</dbReference>
<dbReference type="STRING" id="1051891.A0A0C3QQI6"/>
<dbReference type="Proteomes" id="UP000054248">
    <property type="component" value="Unassembled WGS sequence"/>
</dbReference>
<evidence type="ECO:0000256" key="2">
    <source>
        <dbReference type="ARBA" id="ARBA00010596"/>
    </source>
</evidence>
<dbReference type="HOGENOM" id="CLU_074741_4_2_1"/>
<feature type="transmembrane region" description="Helical" evidence="6">
    <location>
        <begin position="235"/>
        <end position="254"/>
    </location>
</feature>
<evidence type="ECO:0000256" key="4">
    <source>
        <dbReference type="ARBA" id="ARBA00022989"/>
    </source>
</evidence>
<dbReference type="InterPro" id="IPR006977">
    <property type="entry name" value="Yip1_dom"/>
</dbReference>
<name>A0A0C3QQI6_9AGAM</name>
<dbReference type="GO" id="GO:0006888">
    <property type="term" value="P:endoplasmic reticulum to Golgi vesicle-mediated transport"/>
    <property type="evidence" value="ECO:0007669"/>
    <property type="project" value="InterPro"/>
</dbReference>
<evidence type="ECO:0000313" key="9">
    <source>
        <dbReference type="Proteomes" id="UP000054248"/>
    </source>
</evidence>
<reference evidence="8 9" key="1">
    <citation type="submission" date="2014-04" db="EMBL/GenBank/DDBJ databases">
        <authorList>
            <consortium name="DOE Joint Genome Institute"/>
            <person name="Kuo A."/>
            <person name="Girlanda M."/>
            <person name="Perotto S."/>
            <person name="Kohler A."/>
            <person name="Nagy L.G."/>
            <person name="Floudas D."/>
            <person name="Copeland A."/>
            <person name="Barry K.W."/>
            <person name="Cichocki N."/>
            <person name="Veneault-Fourrey C."/>
            <person name="LaButti K."/>
            <person name="Lindquist E.A."/>
            <person name="Lipzen A."/>
            <person name="Lundell T."/>
            <person name="Morin E."/>
            <person name="Murat C."/>
            <person name="Sun H."/>
            <person name="Tunlid A."/>
            <person name="Henrissat B."/>
            <person name="Grigoriev I.V."/>
            <person name="Hibbett D.S."/>
            <person name="Martin F."/>
            <person name="Nordberg H.P."/>
            <person name="Cantor M.N."/>
            <person name="Hua S.X."/>
        </authorList>
    </citation>
    <scope>NUCLEOTIDE SEQUENCE [LARGE SCALE GENOMIC DNA]</scope>
    <source>
        <strain evidence="8 9">MUT 4182</strain>
    </source>
</reference>
<feature type="transmembrane region" description="Helical" evidence="6">
    <location>
        <begin position="120"/>
        <end position="140"/>
    </location>
</feature>
<dbReference type="GO" id="GO:0000139">
    <property type="term" value="C:Golgi membrane"/>
    <property type="evidence" value="ECO:0007669"/>
    <property type="project" value="UniProtKB-SubCell"/>
</dbReference>
<reference evidence="9" key="2">
    <citation type="submission" date="2015-01" db="EMBL/GenBank/DDBJ databases">
        <title>Evolutionary Origins and Diversification of the Mycorrhizal Mutualists.</title>
        <authorList>
            <consortium name="DOE Joint Genome Institute"/>
            <consortium name="Mycorrhizal Genomics Consortium"/>
            <person name="Kohler A."/>
            <person name="Kuo A."/>
            <person name="Nagy L.G."/>
            <person name="Floudas D."/>
            <person name="Copeland A."/>
            <person name="Barry K.W."/>
            <person name="Cichocki N."/>
            <person name="Veneault-Fourrey C."/>
            <person name="LaButti K."/>
            <person name="Lindquist E.A."/>
            <person name="Lipzen A."/>
            <person name="Lundell T."/>
            <person name="Morin E."/>
            <person name="Murat C."/>
            <person name="Riley R."/>
            <person name="Ohm R."/>
            <person name="Sun H."/>
            <person name="Tunlid A."/>
            <person name="Henrissat B."/>
            <person name="Grigoriev I.V."/>
            <person name="Hibbett D.S."/>
            <person name="Martin F."/>
        </authorList>
    </citation>
    <scope>NUCLEOTIDE SEQUENCE [LARGE SCALE GENOMIC DNA]</scope>
    <source>
        <strain evidence="9">MUT 4182</strain>
    </source>
</reference>
<feature type="domain" description="Yip1" evidence="7">
    <location>
        <begin position="105"/>
        <end position="251"/>
    </location>
</feature>
<evidence type="ECO:0000256" key="1">
    <source>
        <dbReference type="ARBA" id="ARBA00004141"/>
    </source>
</evidence>
<feature type="transmembrane region" description="Helical" evidence="6">
    <location>
        <begin position="178"/>
        <end position="198"/>
    </location>
</feature>
<dbReference type="PANTHER" id="PTHR21236">
    <property type="entry name" value="GOLGI MEMBRANE PROTEIN YIP1"/>
    <property type="match status" value="1"/>
</dbReference>
<proteinExistence type="inferred from homology"/>
<sequence>MSNFMFNQQPQYGQYYEQPSSASNLQFYQGTQDSQFYASRPSLEGNMVSGAAPPSGSAPNFGGGQIQAPQGWLSAFSPAGFEGEPPLLEELGVNFSHIWVKSMTVLNPLRQIDERIMDDADMAGPIFFFFAFGVFLLLSGRSQFGYIYGIALLGSTSIYALLNLMSSTGIDAYRTASVLGYCLLPMVVVGALSVGRNLTLPTYFIASLSVISIIWCTYAASSIFVTILRMSDQRLLIAYPIGLLYGCFALFSVFDV</sequence>
<evidence type="ECO:0000256" key="5">
    <source>
        <dbReference type="ARBA" id="ARBA00023136"/>
    </source>
</evidence>
<keyword evidence="4 6" id="KW-1133">Transmembrane helix</keyword>
<dbReference type="OrthoDB" id="440385at2759"/>
<evidence type="ECO:0000256" key="6">
    <source>
        <dbReference type="RuleBase" id="RU361264"/>
    </source>
</evidence>
<dbReference type="GO" id="GO:0048280">
    <property type="term" value="P:vesicle fusion with Golgi apparatus"/>
    <property type="evidence" value="ECO:0007669"/>
    <property type="project" value="TreeGrafter"/>
</dbReference>
<comment type="similarity">
    <text evidence="2 6">Belongs to the YIP1 family.</text>
</comment>
<gene>
    <name evidence="8" type="ORF">M407DRAFT_242481</name>
</gene>
<keyword evidence="5 6" id="KW-0472">Membrane</keyword>
<dbReference type="InterPro" id="IPR045231">
    <property type="entry name" value="Yip1/4-like"/>
</dbReference>
<feature type="transmembrane region" description="Helical" evidence="6">
    <location>
        <begin position="146"/>
        <end position="166"/>
    </location>
</feature>
<organism evidence="8 9">
    <name type="scientific">Tulasnella calospora MUT 4182</name>
    <dbReference type="NCBI Taxonomy" id="1051891"/>
    <lineage>
        <taxon>Eukaryota</taxon>
        <taxon>Fungi</taxon>
        <taxon>Dikarya</taxon>
        <taxon>Basidiomycota</taxon>
        <taxon>Agaricomycotina</taxon>
        <taxon>Agaricomycetes</taxon>
        <taxon>Cantharellales</taxon>
        <taxon>Tulasnellaceae</taxon>
        <taxon>Tulasnella</taxon>
    </lineage>
</organism>
<evidence type="ECO:0000256" key="3">
    <source>
        <dbReference type="ARBA" id="ARBA00022692"/>
    </source>
</evidence>
<keyword evidence="3 6" id="KW-0812">Transmembrane</keyword>
<feature type="transmembrane region" description="Helical" evidence="6">
    <location>
        <begin position="204"/>
        <end position="228"/>
    </location>
</feature>
<dbReference type="GO" id="GO:0005802">
    <property type="term" value="C:trans-Golgi network"/>
    <property type="evidence" value="ECO:0007669"/>
    <property type="project" value="TreeGrafter"/>
</dbReference>
<comment type="subcellular location">
    <subcellularLocation>
        <location evidence="6">Golgi apparatus membrane</location>
        <topology evidence="6">Multi-pass membrane protein</topology>
    </subcellularLocation>
    <subcellularLocation>
        <location evidence="1">Membrane</location>
        <topology evidence="1">Multi-pass membrane protein</topology>
    </subcellularLocation>
</comment>
<dbReference type="EMBL" id="KN822978">
    <property type="protein sequence ID" value="KIO29819.1"/>
    <property type="molecule type" value="Genomic_DNA"/>
</dbReference>
<evidence type="ECO:0000313" key="8">
    <source>
        <dbReference type="EMBL" id="KIO29819.1"/>
    </source>
</evidence>